<keyword evidence="1" id="KW-1133">Transmembrane helix</keyword>
<evidence type="ECO:0000256" key="1">
    <source>
        <dbReference type="SAM" id="Phobius"/>
    </source>
</evidence>
<sequence>MNNFKQSAALISWGGAVLFLGALFILFSAMDVLMSSGAYSDTQNSVMFLYLGVAIAIAGVSMLLTGIYRLVSSLGGVSGSPVVQDQLAHNEPATLV</sequence>
<evidence type="ECO:0000313" key="3">
    <source>
        <dbReference type="Proteomes" id="UP001206924"/>
    </source>
</evidence>
<name>A0ABT1NM92_9MICC</name>
<accession>A0ABT1NM92</accession>
<proteinExistence type="predicted"/>
<reference evidence="2 3" key="1">
    <citation type="submission" date="2022-07" db="EMBL/GenBank/DDBJ databases">
        <title>Novel species in genus Arthrobacter.</title>
        <authorList>
            <person name="Liu Y."/>
        </authorList>
    </citation>
    <scope>NUCLEOTIDE SEQUENCE [LARGE SCALE GENOMIC DNA]</scope>
    <source>
        <strain evidence="3">zg-Y859</strain>
    </source>
</reference>
<evidence type="ECO:0000313" key="2">
    <source>
        <dbReference type="EMBL" id="MCQ1948838.1"/>
    </source>
</evidence>
<feature type="transmembrane region" description="Helical" evidence="1">
    <location>
        <begin position="47"/>
        <end position="71"/>
    </location>
</feature>
<keyword evidence="3" id="KW-1185">Reference proteome</keyword>
<dbReference type="Proteomes" id="UP001206924">
    <property type="component" value="Unassembled WGS sequence"/>
</dbReference>
<gene>
    <name evidence="2" type="ORF">NNX28_02710</name>
</gene>
<protein>
    <submittedName>
        <fullName evidence="2">Uncharacterized protein</fullName>
    </submittedName>
</protein>
<keyword evidence="1" id="KW-0472">Membrane</keyword>
<organism evidence="2 3">
    <name type="scientific">Arthrobacter jinronghuae</name>
    <dbReference type="NCBI Taxonomy" id="2964609"/>
    <lineage>
        <taxon>Bacteria</taxon>
        <taxon>Bacillati</taxon>
        <taxon>Actinomycetota</taxon>
        <taxon>Actinomycetes</taxon>
        <taxon>Micrococcales</taxon>
        <taxon>Micrococcaceae</taxon>
        <taxon>Arthrobacter</taxon>
    </lineage>
</organism>
<comment type="caution">
    <text evidence="2">The sequence shown here is derived from an EMBL/GenBank/DDBJ whole genome shotgun (WGS) entry which is preliminary data.</text>
</comment>
<dbReference type="EMBL" id="JANFLP010000001">
    <property type="protein sequence ID" value="MCQ1948838.1"/>
    <property type="molecule type" value="Genomic_DNA"/>
</dbReference>
<keyword evidence="1" id="KW-0812">Transmembrane</keyword>
<dbReference type="RefSeq" id="WP_255864728.1">
    <property type="nucleotide sequence ID" value="NZ_CP104263.1"/>
</dbReference>
<feature type="transmembrane region" description="Helical" evidence="1">
    <location>
        <begin position="7"/>
        <end position="27"/>
    </location>
</feature>